<protein>
    <submittedName>
        <fullName evidence="3">Uncharacterized protein</fullName>
    </submittedName>
</protein>
<feature type="region of interest" description="Disordered" evidence="1">
    <location>
        <begin position="1"/>
        <end position="45"/>
    </location>
</feature>
<dbReference type="EMBL" id="MU151163">
    <property type="protein sequence ID" value="KAF9448401.1"/>
    <property type="molecule type" value="Genomic_DNA"/>
</dbReference>
<keyword evidence="4" id="KW-1185">Reference proteome</keyword>
<feature type="transmembrane region" description="Helical" evidence="2">
    <location>
        <begin position="182"/>
        <end position="206"/>
    </location>
</feature>
<evidence type="ECO:0000313" key="4">
    <source>
        <dbReference type="Proteomes" id="UP000807342"/>
    </source>
</evidence>
<dbReference type="Proteomes" id="UP000807342">
    <property type="component" value="Unassembled WGS sequence"/>
</dbReference>
<dbReference type="AlphaFoldDB" id="A0A9P6C1F8"/>
<dbReference type="OrthoDB" id="8191639at2759"/>
<evidence type="ECO:0000256" key="1">
    <source>
        <dbReference type="SAM" id="MobiDB-lite"/>
    </source>
</evidence>
<keyword evidence="2" id="KW-0472">Membrane</keyword>
<sequence>MDLPSLSYSRSASASRNGPNHGRVSSYGEIGTEYNPPQRGSTLVAPTRVRGHYVSLDEAIADNSQPDFHPYATGRGNTYDSTLSNNDYDPSKLSPNHHDSYGYNYNSYASKGPVTSTETDFLKTPSPSLFPNGLPKPRKQHPFSQYYEAPQWKLFAIHLLLCLLAYPFLLIFVIIGRGRTLFWTRVAVGAGCGVVGFLLGLSLIGLARRHLEATAWATVIHQSRYHDHPGMRLKDIAPHAEDPVSAWNGFWLLWTRHTYPGTARVNRAHYDARAWSIHVILFLVLFGISGLLPFIFGRIVLIDTQVKNQLENYYETAIKGDIAAPDIARAQNITATFNDFRLTWTLAPYSSHGGLPPVVDLQWMDPSNTSQVDRVYFSETTNSQLQPNGSGFGTFETSVLTPSLDAQKSETSVSMLQAGLSPGNIVRQSKWGIRIRCTNLPDAGNNILPISKNLSMTYVFIPKDTVGTLLDYYQKPFPDGIPPATLVSGDQDWPSNVNQNKTLYAANFYNNGVNHAYWSKPLYKMGADDTGFVSLEIVLIRLNTTFAAQGSFPIRGDPIPDINGTATFVGYDAAVCIEVFEPWVVEVYNSTVGTPTTLRIVEKGNAVGDFSTGGVGEKRMGKQLVTNDNGTDVDGVRKTLLSKRIQDVYVAAHQNSVNQIIKDNGRDSFYVPSPIAISYTTGQGAYGYTSLSASMFEKAKALADANNMLPYFAGSGSILARAYPDRVLASAYMDPKQMIIALGVIFVLGLVATLFVPRLPMGVPRRGFELYSWVAAFYADELVGAGLGGAQGHIGLPIGRRMEIEEIEQRVGDVRFRYVS</sequence>
<name>A0A9P6C1F8_9AGAR</name>
<proteinExistence type="predicted"/>
<gene>
    <name evidence="3" type="ORF">P691DRAFT_669523</name>
</gene>
<feature type="compositionally biased region" description="Polar residues" evidence="1">
    <location>
        <begin position="75"/>
        <end position="85"/>
    </location>
</feature>
<organism evidence="3 4">
    <name type="scientific">Macrolepiota fuliginosa MF-IS2</name>
    <dbReference type="NCBI Taxonomy" id="1400762"/>
    <lineage>
        <taxon>Eukaryota</taxon>
        <taxon>Fungi</taxon>
        <taxon>Dikarya</taxon>
        <taxon>Basidiomycota</taxon>
        <taxon>Agaricomycotina</taxon>
        <taxon>Agaricomycetes</taxon>
        <taxon>Agaricomycetidae</taxon>
        <taxon>Agaricales</taxon>
        <taxon>Agaricineae</taxon>
        <taxon>Agaricaceae</taxon>
        <taxon>Macrolepiota</taxon>
    </lineage>
</organism>
<accession>A0A9P6C1F8</accession>
<comment type="caution">
    <text evidence="3">The sequence shown here is derived from an EMBL/GenBank/DDBJ whole genome shotgun (WGS) entry which is preliminary data.</text>
</comment>
<feature type="region of interest" description="Disordered" evidence="1">
    <location>
        <begin position="64"/>
        <end position="85"/>
    </location>
</feature>
<keyword evidence="2" id="KW-1133">Transmembrane helix</keyword>
<feature type="transmembrane region" description="Helical" evidence="2">
    <location>
        <begin position="274"/>
        <end position="296"/>
    </location>
</feature>
<evidence type="ECO:0000256" key="2">
    <source>
        <dbReference type="SAM" id="Phobius"/>
    </source>
</evidence>
<keyword evidence="2" id="KW-0812">Transmembrane</keyword>
<feature type="transmembrane region" description="Helical" evidence="2">
    <location>
        <begin position="154"/>
        <end position="176"/>
    </location>
</feature>
<feature type="compositionally biased region" description="Low complexity" evidence="1">
    <location>
        <begin position="1"/>
        <end position="16"/>
    </location>
</feature>
<reference evidence="3" key="1">
    <citation type="submission" date="2020-11" db="EMBL/GenBank/DDBJ databases">
        <authorList>
            <consortium name="DOE Joint Genome Institute"/>
            <person name="Ahrendt S."/>
            <person name="Riley R."/>
            <person name="Andreopoulos W."/>
            <person name="Labutti K."/>
            <person name="Pangilinan J."/>
            <person name="Ruiz-Duenas F.J."/>
            <person name="Barrasa J.M."/>
            <person name="Sanchez-Garcia M."/>
            <person name="Camarero S."/>
            <person name="Miyauchi S."/>
            <person name="Serrano A."/>
            <person name="Linde D."/>
            <person name="Babiker R."/>
            <person name="Drula E."/>
            <person name="Ayuso-Fernandez I."/>
            <person name="Pacheco R."/>
            <person name="Padilla G."/>
            <person name="Ferreira P."/>
            <person name="Barriuso J."/>
            <person name="Kellner H."/>
            <person name="Castanera R."/>
            <person name="Alfaro M."/>
            <person name="Ramirez L."/>
            <person name="Pisabarro A.G."/>
            <person name="Kuo A."/>
            <person name="Tritt A."/>
            <person name="Lipzen A."/>
            <person name="He G."/>
            <person name="Yan M."/>
            <person name="Ng V."/>
            <person name="Cullen D."/>
            <person name="Martin F."/>
            <person name="Rosso M.-N."/>
            <person name="Henrissat B."/>
            <person name="Hibbett D."/>
            <person name="Martinez A.T."/>
            <person name="Grigoriev I.V."/>
        </authorList>
    </citation>
    <scope>NUCLEOTIDE SEQUENCE</scope>
    <source>
        <strain evidence="3">MF-IS2</strain>
    </source>
</reference>
<evidence type="ECO:0000313" key="3">
    <source>
        <dbReference type="EMBL" id="KAF9448401.1"/>
    </source>
</evidence>
<feature type="transmembrane region" description="Helical" evidence="2">
    <location>
        <begin position="738"/>
        <end position="756"/>
    </location>
</feature>